<organism evidence="1 2">
    <name type="scientific">Pseudomonas helleri</name>
    <dbReference type="NCBI Taxonomy" id="1608996"/>
    <lineage>
        <taxon>Bacteria</taxon>
        <taxon>Pseudomonadati</taxon>
        <taxon>Pseudomonadota</taxon>
        <taxon>Gammaproteobacteria</taxon>
        <taxon>Pseudomonadales</taxon>
        <taxon>Pseudomonadaceae</taxon>
        <taxon>Pseudomonas</taxon>
    </lineage>
</organism>
<name>A0A7X1Y7P1_9PSED</name>
<proteinExistence type="predicted"/>
<comment type="caution">
    <text evidence="1">The sequence shown here is derived from an EMBL/GenBank/DDBJ whole genome shotgun (WGS) entry which is preliminary data.</text>
</comment>
<dbReference type="AlphaFoldDB" id="A0A7X1Y7P1"/>
<dbReference type="InterPro" id="IPR019596">
    <property type="entry name" value="Phage_Mu_GpM_tail_tub"/>
</dbReference>
<dbReference type="Proteomes" id="UP000470186">
    <property type="component" value="Unassembled WGS sequence"/>
</dbReference>
<gene>
    <name evidence="1" type="ORF">GHO30_10520</name>
</gene>
<reference evidence="1 2" key="1">
    <citation type="submission" date="2019-10" db="EMBL/GenBank/DDBJ databases">
        <title>Evaluation of single-gene subtyping targets for Pseudomonas.</title>
        <authorList>
            <person name="Reichler S.J."/>
            <person name="Orsi R.H."/>
            <person name="Wiedmann M."/>
            <person name="Martin N.H."/>
            <person name="Murphy S.I."/>
        </authorList>
    </citation>
    <scope>NUCLEOTIDE SEQUENCE [LARGE SCALE GENOMIC DNA]</scope>
    <source>
        <strain evidence="1 2">FSL R10-2107</strain>
    </source>
</reference>
<accession>A0A7X1Y7P1</accession>
<dbReference type="Pfam" id="PF10618">
    <property type="entry name" value="Tail_tube"/>
    <property type="match status" value="1"/>
</dbReference>
<dbReference type="RefSeq" id="WP_153351225.1">
    <property type="nucleotide sequence ID" value="NZ_WIVX01000039.1"/>
</dbReference>
<protein>
    <submittedName>
        <fullName evidence="1">Phage tail protein</fullName>
    </submittedName>
</protein>
<evidence type="ECO:0000313" key="1">
    <source>
        <dbReference type="EMBL" id="MQU31823.1"/>
    </source>
</evidence>
<evidence type="ECO:0000313" key="2">
    <source>
        <dbReference type="Proteomes" id="UP000470186"/>
    </source>
</evidence>
<dbReference type="EMBL" id="WIVX01000039">
    <property type="protein sequence ID" value="MQU31823.1"/>
    <property type="molecule type" value="Genomic_DNA"/>
</dbReference>
<keyword evidence="2" id="KW-1185">Reference proteome</keyword>
<sequence length="115" mass="12209">MGKKVAGTVYAKIDGGQATVTGGVECPLSDVKRESVAPGFYKEEDLVPYVKLTCVNDPDLPKKQIMAATNSTVTVEYGNGDVYVLSGAYVVGEPSAKADDGTIDFEWNGTKGVWQ</sequence>